<reference evidence="2 3" key="1">
    <citation type="submission" date="2012-04" db="EMBL/GenBank/DDBJ databases">
        <title>The Genome Sequence of Bacillus cereus HuA4-10.</title>
        <authorList>
            <consortium name="The Broad Institute Genome Sequencing Platform"/>
            <consortium name="The Broad Institute Genome Sequencing Center for Infectious Disease"/>
            <person name="Feldgarden M."/>
            <person name="Van der Auwera G.A."/>
            <person name="Mahillon J."/>
            <person name="Duprez V."/>
            <person name="Timmery S."/>
            <person name="Mattelet C."/>
            <person name="Dierick K."/>
            <person name="Sun M."/>
            <person name="Yu Z."/>
            <person name="Zhu L."/>
            <person name="Hu X."/>
            <person name="Shank E.B."/>
            <person name="Swiecicka I."/>
            <person name="Hansen B.M."/>
            <person name="Andrup L."/>
            <person name="Young S.K."/>
            <person name="Zeng Q."/>
            <person name="Gargeya S."/>
            <person name="Fitzgerald M."/>
            <person name="Haas B."/>
            <person name="Abouelleil A."/>
            <person name="Alvarado L."/>
            <person name="Arachchi H.M."/>
            <person name="Berlin A."/>
            <person name="Chapman S.B."/>
            <person name="Goldberg J."/>
            <person name="Griggs A."/>
            <person name="Gujja S."/>
            <person name="Hansen M."/>
            <person name="Howarth C."/>
            <person name="Imamovic A."/>
            <person name="Larimer J."/>
            <person name="McCowen C."/>
            <person name="Montmayeur A."/>
            <person name="Murphy C."/>
            <person name="Neiman D."/>
            <person name="Pearson M."/>
            <person name="Priest M."/>
            <person name="Roberts A."/>
            <person name="Saif S."/>
            <person name="Shea T."/>
            <person name="Sisk P."/>
            <person name="Sykes S."/>
            <person name="Wortman J."/>
            <person name="Nusbaum C."/>
            <person name="Birren B."/>
        </authorList>
    </citation>
    <scope>NUCLEOTIDE SEQUENCE [LARGE SCALE GENOMIC DNA]</scope>
    <source>
        <strain evidence="2 3">HuA4-10</strain>
    </source>
</reference>
<dbReference type="InterPro" id="IPR050508">
    <property type="entry name" value="Methyltransf_Superfamily"/>
</dbReference>
<evidence type="ECO:0000313" key="3">
    <source>
        <dbReference type="Proteomes" id="UP000006977"/>
    </source>
</evidence>
<dbReference type="GO" id="GO:0008168">
    <property type="term" value="F:methyltransferase activity"/>
    <property type="evidence" value="ECO:0007669"/>
    <property type="project" value="TreeGrafter"/>
</dbReference>
<dbReference type="RefSeq" id="WP_002150672.1">
    <property type="nucleotide sequence ID" value="NZ_JH792149.1"/>
</dbReference>
<proteinExistence type="predicted"/>
<gene>
    <name evidence="2" type="ORF">IGC_04787</name>
</gene>
<accession>J8DF49</accession>
<dbReference type="Gene3D" id="3.40.50.150">
    <property type="entry name" value="Vaccinia Virus protein VP39"/>
    <property type="match status" value="1"/>
</dbReference>
<protein>
    <recommendedName>
        <fullName evidence="1">Methyltransferase domain-containing protein</fullName>
    </recommendedName>
</protein>
<dbReference type="Pfam" id="PF13847">
    <property type="entry name" value="Methyltransf_31"/>
    <property type="match status" value="1"/>
</dbReference>
<dbReference type="PANTHER" id="PTHR42912">
    <property type="entry name" value="METHYLTRANSFERASE"/>
    <property type="match status" value="1"/>
</dbReference>
<dbReference type="PATRIC" id="fig|1053206.3.peg.4892"/>
<evidence type="ECO:0000313" key="2">
    <source>
        <dbReference type="EMBL" id="EJQ74780.1"/>
    </source>
</evidence>
<dbReference type="InterPro" id="IPR025714">
    <property type="entry name" value="Methyltranfer_dom"/>
</dbReference>
<dbReference type="Proteomes" id="UP000006977">
    <property type="component" value="Unassembled WGS sequence"/>
</dbReference>
<comment type="caution">
    <text evidence="2">The sequence shown here is derived from an EMBL/GenBank/DDBJ whole genome shotgun (WGS) entry which is preliminary data.</text>
</comment>
<feature type="domain" description="Methyltransferase" evidence="1">
    <location>
        <begin position="56"/>
        <end position="191"/>
    </location>
</feature>
<dbReference type="EMBL" id="AHEA01000037">
    <property type="protein sequence ID" value="EJQ74780.1"/>
    <property type="molecule type" value="Genomic_DNA"/>
</dbReference>
<organism evidence="2 3">
    <name type="scientific">Bacillus cereus HuA4-10</name>
    <dbReference type="NCBI Taxonomy" id="1053206"/>
    <lineage>
        <taxon>Bacteria</taxon>
        <taxon>Bacillati</taxon>
        <taxon>Bacillota</taxon>
        <taxon>Bacilli</taxon>
        <taxon>Bacillales</taxon>
        <taxon>Bacillaceae</taxon>
        <taxon>Bacillus</taxon>
        <taxon>Bacillus cereus group</taxon>
    </lineage>
</organism>
<dbReference type="SUPFAM" id="SSF53335">
    <property type="entry name" value="S-adenosyl-L-methionine-dependent methyltransferases"/>
    <property type="match status" value="1"/>
</dbReference>
<dbReference type="CDD" id="cd02440">
    <property type="entry name" value="AdoMet_MTases"/>
    <property type="match status" value="1"/>
</dbReference>
<dbReference type="InterPro" id="IPR029063">
    <property type="entry name" value="SAM-dependent_MTases_sf"/>
</dbReference>
<sequence length="292" mass="32700">MLNKVKLAARVAWFKVSNQYADSSKDYDKASDDYDSFFSSTMGIHSLGLLNKMNIQPGQHVLELACGTGFITAEVANRLNGEGTISTVDQSAGMLDVARNKISKYSGLKFNMHQGDMVEFLKQIPSSSIDTVVCGWAICYTNPAIFLREVHRVLKSNGQVGIIETRCDSEEILMKAFERVLSNDPTYLKRYISINLPPNSLTLQKWFNKGNLNTIDRWEGEQILPCKDAEDAMEWVFRSGAAAGFLDVLDRDREEEILHKIKEQINLFIQQGNEFKLSHTFVAGVASKGSSI</sequence>
<evidence type="ECO:0000259" key="1">
    <source>
        <dbReference type="Pfam" id="PF13847"/>
    </source>
</evidence>
<dbReference type="HOGENOM" id="CLU_037990_2_2_9"/>
<dbReference type="AlphaFoldDB" id="J8DF49"/>
<name>J8DF49_BACCE</name>